<organism evidence="6 7">
    <name type="scientific">Vanilla planifolia</name>
    <name type="common">Vanilla</name>
    <dbReference type="NCBI Taxonomy" id="51239"/>
    <lineage>
        <taxon>Eukaryota</taxon>
        <taxon>Viridiplantae</taxon>
        <taxon>Streptophyta</taxon>
        <taxon>Embryophyta</taxon>
        <taxon>Tracheophyta</taxon>
        <taxon>Spermatophyta</taxon>
        <taxon>Magnoliopsida</taxon>
        <taxon>Liliopsida</taxon>
        <taxon>Asparagales</taxon>
        <taxon>Orchidaceae</taxon>
        <taxon>Vanilloideae</taxon>
        <taxon>Vanilleae</taxon>
        <taxon>Vanilla</taxon>
    </lineage>
</organism>
<gene>
    <name evidence="6" type="ORF">HPP92_011648</name>
</gene>
<dbReference type="Gene3D" id="2.170.150.80">
    <property type="entry name" value="NAC domain"/>
    <property type="match status" value="1"/>
</dbReference>
<evidence type="ECO:0000259" key="5">
    <source>
        <dbReference type="PROSITE" id="PS51005"/>
    </source>
</evidence>
<protein>
    <recommendedName>
        <fullName evidence="5">NAC domain-containing protein</fullName>
    </recommendedName>
</protein>
<feature type="domain" description="NAC" evidence="5">
    <location>
        <begin position="157"/>
        <end position="336"/>
    </location>
</feature>
<evidence type="ECO:0000256" key="2">
    <source>
        <dbReference type="ARBA" id="ARBA00023125"/>
    </source>
</evidence>
<evidence type="ECO:0000313" key="6">
    <source>
        <dbReference type="EMBL" id="KAG0483564.1"/>
    </source>
</evidence>
<dbReference type="PANTHER" id="PTHR31744">
    <property type="entry name" value="PROTEIN CUP-SHAPED COTYLEDON 2-RELATED"/>
    <property type="match status" value="1"/>
</dbReference>
<keyword evidence="1" id="KW-0805">Transcription regulation</keyword>
<keyword evidence="2" id="KW-0238">DNA-binding</keyword>
<evidence type="ECO:0000256" key="1">
    <source>
        <dbReference type="ARBA" id="ARBA00023015"/>
    </source>
</evidence>
<keyword evidence="4" id="KW-0539">Nucleus</keyword>
<dbReference type="EMBL" id="JADCNM010000005">
    <property type="protein sequence ID" value="KAG0483564.1"/>
    <property type="molecule type" value="Genomic_DNA"/>
</dbReference>
<dbReference type="PROSITE" id="PS51005">
    <property type="entry name" value="NAC"/>
    <property type="match status" value="1"/>
</dbReference>
<dbReference type="Proteomes" id="UP000639772">
    <property type="component" value="Unassembled WGS sequence"/>
</dbReference>
<evidence type="ECO:0000256" key="4">
    <source>
        <dbReference type="ARBA" id="ARBA00023242"/>
    </source>
</evidence>
<name>A0A835V179_VANPL</name>
<dbReference type="AlphaFoldDB" id="A0A835V179"/>
<dbReference type="SUPFAM" id="SSF101941">
    <property type="entry name" value="NAC domain"/>
    <property type="match status" value="1"/>
</dbReference>
<dbReference type="InterPro" id="IPR003441">
    <property type="entry name" value="NAC-dom"/>
</dbReference>
<dbReference type="InterPro" id="IPR036093">
    <property type="entry name" value="NAC_dom_sf"/>
</dbReference>
<dbReference type="OrthoDB" id="1922833at2759"/>
<sequence length="423" mass="48213">MPTVMTIPLLRTLRCNDEPSSLYLEIDGDGMVEAQEREVEKEATPQTDLSTNRPLPRWFHIYLLLCAAKEKLAATPIAIPGFDEFVRANPGDLPQMGVEHRCGSVSLRQVAWGGRTFSTPPHFFSRTVIAFRIDKVQPRLPRVVWVTAAMEMESCAVPPGFRFHPTEEELVGYYLTRKVASESFDLNVIKEVDLYRIEPWDLLERCRLGSEEQTEWYFFSHKDKKYPRELEPTGQLLRGSGRLQGETRLCSPSRRLQSSEHGPSQEEGWVVCRAFRKPCSNQRQSFEAFGNHHFIDQHQFRHEPLMDASQLITMEESSYTGLSLQPESFACGMEFESKNQQLFNQALEMPKLESPTLATALPSTDAFEAELMAKECGHGSKADAMGHLVDWKSLDKLLSTQMIHIECEAETQVDEQSFHSSLH</sequence>
<dbReference type="GO" id="GO:0006355">
    <property type="term" value="P:regulation of DNA-templated transcription"/>
    <property type="evidence" value="ECO:0007669"/>
    <property type="project" value="InterPro"/>
</dbReference>
<dbReference type="PANTHER" id="PTHR31744:SF221">
    <property type="entry name" value="NAC DOMAIN-CONTAINING PROTEIN 43-LIKE"/>
    <property type="match status" value="1"/>
</dbReference>
<reference evidence="6 7" key="1">
    <citation type="journal article" date="2020" name="Nat. Food">
        <title>A phased Vanilla planifolia genome enables genetic improvement of flavour and production.</title>
        <authorList>
            <person name="Hasing T."/>
            <person name="Tang H."/>
            <person name="Brym M."/>
            <person name="Khazi F."/>
            <person name="Huang T."/>
            <person name="Chambers A.H."/>
        </authorList>
    </citation>
    <scope>NUCLEOTIDE SEQUENCE [LARGE SCALE GENOMIC DNA]</scope>
    <source>
        <tissue evidence="6">Leaf</tissue>
    </source>
</reference>
<accession>A0A835V179</accession>
<dbReference type="Pfam" id="PF02365">
    <property type="entry name" value="NAM"/>
    <property type="match status" value="1"/>
</dbReference>
<comment type="caution">
    <text evidence="6">The sequence shown here is derived from an EMBL/GenBank/DDBJ whole genome shotgun (WGS) entry which is preliminary data.</text>
</comment>
<evidence type="ECO:0000256" key="3">
    <source>
        <dbReference type="ARBA" id="ARBA00023163"/>
    </source>
</evidence>
<evidence type="ECO:0000313" key="7">
    <source>
        <dbReference type="Proteomes" id="UP000639772"/>
    </source>
</evidence>
<keyword evidence="3" id="KW-0804">Transcription</keyword>
<proteinExistence type="predicted"/>
<dbReference type="GO" id="GO:0003677">
    <property type="term" value="F:DNA binding"/>
    <property type="evidence" value="ECO:0007669"/>
    <property type="project" value="UniProtKB-KW"/>
</dbReference>